<evidence type="ECO:0000313" key="4">
    <source>
        <dbReference type="Proteomes" id="UP000010716"/>
    </source>
</evidence>
<keyword evidence="5" id="KW-1185">Reference proteome</keyword>
<dbReference type="KEGG" id="cthu:HUR95_00640"/>
<dbReference type="AlphaFoldDB" id="F5L4J3"/>
<dbReference type="EMBL" id="AFCE01000085">
    <property type="protein sequence ID" value="EGL83739.1"/>
    <property type="molecule type" value="Genomic_DNA"/>
</dbReference>
<evidence type="ECO:0000313" key="5">
    <source>
        <dbReference type="Proteomes" id="UP000825179"/>
    </source>
</evidence>
<reference evidence="3" key="3">
    <citation type="submission" date="2021-08" db="EMBL/GenBank/DDBJ databases">
        <authorList>
            <person name="de Jong S."/>
            <person name="van den Broek M."/>
            <person name="Merkel A."/>
            <person name="de la Torre Cortes P."/>
            <person name="Kalamorz F."/>
            <person name="Cook G."/>
            <person name="van Loosdrecht M."/>
            <person name="McMillan D."/>
        </authorList>
    </citation>
    <scope>NUCLEOTIDE SEQUENCE</scope>
    <source>
        <strain evidence="3">TA2.A1</strain>
    </source>
</reference>
<protein>
    <submittedName>
        <fullName evidence="3">Phage tail family protein</fullName>
    </submittedName>
</protein>
<dbReference type="Pfam" id="PF05709">
    <property type="entry name" value="Sipho_tail"/>
    <property type="match status" value="1"/>
</dbReference>
<dbReference type="eggNOG" id="COG4722">
    <property type="taxonomic scope" value="Bacteria"/>
</dbReference>
<reference evidence="2 4" key="1">
    <citation type="journal article" date="2011" name="J. Bacteriol.">
        <title>Draft genome sequence of the thermoalkaliphilic Caldalkalibacillus thermarum strain TA2.A1.</title>
        <authorList>
            <person name="Kalamorz F."/>
            <person name="Keis S."/>
            <person name="McMillan D.G."/>
            <person name="Olsson K."/>
            <person name="Stanton J.A."/>
            <person name="Stockwell P."/>
            <person name="Black M.A."/>
            <person name="Klingeman D.M."/>
            <person name="Land M.L."/>
            <person name="Han C.S."/>
            <person name="Martin S.L."/>
            <person name="Becher S.A."/>
            <person name="Peddie C.J."/>
            <person name="Morgan H.W."/>
            <person name="Matthies D."/>
            <person name="Preiss L."/>
            <person name="Meier T."/>
            <person name="Brown S.D."/>
            <person name="Cook G.M."/>
        </authorList>
    </citation>
    <scope>NUCLEOTIDE SEQUENCE [LARGE SCALE GENOMIC DNA]</scope>
    <source>
        <strain evidence="2 4">TA2.A1</strain>
    </source>
</reference>
<gene>
    <name evidence="2" type="ORF">CathTA2_0706</name>
    <name evidence="3" type="ORF">HUR95_00640</name>
</gene>
<evidence type="ECO:0000313" key="3">
    <source>
        <dbReference type="EMBL" id="QZT33982.1"/>
    </source>
</evidence>
<evidence type="ECO:0000313" key="2">
    <source>
        <dbReference type="EMBL" id="EGL83739.1"/>
    </source>
</evidence>
<dbReference type="Proteomes" id="UP000825179">
    <property type="component" value="Chromosome"/>
</dbReference>
<dbReference type="EMBL" id="CP082237">
    <property type="protein sequence ID" value="QZT33982.1"/>
    <property type="molecule type" value="Genomic_DNA"/>
</dbReference>
<dbReference type="InterPro" id="IPR008841">
    <property type="entry name" value="Siphovirus-type_tail_N"/>
</dbReference>
<dbReference type="OrthoDB" id="3078561at2"/>
<proteinExistence type="predicted"/>
<dbReference type="Gene3D" id="2.40.30.200">
    <property type="match status" value="1"/>
</dbReference>
<reference evidence="3 5" key="2">
    <citation type="journal article" date="2020" name="Extremophiles">
        <title>Genomic analysis of Caldalkalibacillus thermarum TA2.A1 reveals aerobic alkaliphilic metabolism and evolutionary hallmarks linking alkaliphilic bacteria and plant life.</title>
        <authorList>
            <person name="de Jong S.I."/>
            <person name="van den Broek M.A."/>
            <person name="Merkel A.Y."/>
            <person name="de la Torre Cortes P."/>
            <person name="Kalamorz F."/>
            <person name="Cook G.M."/>
            <person name="van Loosdrecht M.C.M."/>
            <person name="McMillan D.G.G."/>
        </authorList>
    </citation>
    <scope>NUCLEOTIDE SEQUENCE [LARGE SCALE GENOMIC DNA]</scope>
    <source>
        <strain evidence="3 5">TA2.A1</strain>
    </source>
</reference>
<dbReference type="Proteomes" id="UP000010716">
    <property type="component" value="Unassembled WGS sequence"/>
</dbReference>
<accession>F5L4J3</accession>
<organism evidence="2 4">
    <name type="scientific">Caldalkalibacillus thermarum (strain TA2.A1)</name>
    <dbReference type="NCBI Taxonomy" id="986075"/>
    <lineage>
        <taxon>Bacteria</taxon>
        <taxon>Bacillati</taxon>
        <taxon>Bacillota</taxon>
        <taxon>Bacilli</taxon>
        <taxon>Bacillales</taxon>
        <taxon>Bacillaceae</taxon>
        <taxon>Caldalkalibacillus</taxon>
    </lineage>
</organism>
<name>F5L4J3_CALTT</name>
<dbReference type="RefSeq" id="WP_007503161.1">
    <property type="nucleotide sequence ID" value="NZ_AFCE01000085.1"/>
</dbReference>
<evidence type="ECO:0000259" key="1">
    <source>
        <dbReference type="Pfam" id="PF05709"/>
    </source>
</evidence>
<feature type="domain" description="Siphovirus-type tail component RIFT-related" evidence="1">
    <location>
        <begin position="7"/>
        <end position="123"/>
    </location>
</feature>
<sequence length="293" mass="34117">MWINDKHISEYGLKLEMDHEYPFPKTRDRSIDIPGRHGAYDFGADLGVRQFNLPLAHMPVRSRTEKQEQIRAFLNELLDSTGRPKYFKLKFSYESDKHYMVRYAGSIPIQRAVQLSKFNLPLTAFDPYAYADMNAYDNGQHLLYDTGLQYDDGWMYNNPVSFDWRSTTHTSSVYNFSPYDTPLILTIEGKVTNPKITNQTTGKSMVIEREFNENEKIFIDGQHFLVYVADITAENYFLSLGYPAAFKSEIVSGNLFSYFSGDFIFLTSRQNDLVFEGVDPDCIVNYHWKHRFL</sequence>